<keyword evidence="1" id="KW-1133">Transmembrane helix</keyword>
<feature type="transmembrane region" description="Helical" evidence="1">
    <location>
        <begin position="129"/>
        <end position="152"/>
    </location>
</feature>
<dbReference type="Proteomes" id="UP000199423">
    <property type="component" value="Unassembled WGS sequence"/>
</dbReference>
<reference evidence="3" key="1">
    <citation type="submission" date="2016-10" db="EMBL/GenBank/DDBJ databases">
        <authorList>
            <person name="Varghese N."/>
            <person name="Submissions S."/>
        </authorList>
    </citation>
    <scope>NUCLEOTIDE SEQUENCE [LARGE SCALE GENOMIC DNA]</scope>
    <source>
        <strain evidence="3">DSM 1565</strain>
    </source>
</reference>
<dbReference type="EMBL" id="FPCH01000002">
    <property type="protein sequence ID" value="SFV34341.1"/>
    <property type="molecule type" value="Genomic_DNA"/>
</dbReference>
<evidence type="ECO:0008006" key="4">
    <source>
        <dbReference type="Google" id="ProtNLM"/>
    </source>
</evidence>
<dbReference type="AlphaFoldDB" id="A0A1I7NI41"/>
<name>A0A1I7NI41_9HYPH</name>
<keyword evidence="1" id="KW-0472">Membrane</keyword>
<feature type="transmembrane region" description="Helical" evidence="1">
    <location>
        <begin position="69"/>
        <end position="97"/>
    </location>
</feature>
<protein>
    <recommendedName>
        <fullName evidence="4">Ion channel</fullName>
    </recommendedName>
</protein>
<dbReference type="OrthoDB" id="9785126at2"/>
<feature type="transmembrane region" description="Helical" evidence="1">
    <location>
        <begin position="6"/>
        <end position="25"/>
    </location>
</feature>
<keyword evidence="1" id="KW-0812">Transmembrane</keyword>
<sequence>MDTVFRVVAVIIGALGVFYYFRSIVRVMLINRREPDFVEISARTAAVSFIYSLIGKDSDYARTQRLQAWVLPVFIFICVVCWFLLVQMSFTFILWGLRLEPGFPEDFSSSGSALSTLGYKTPSYLPGQYLAIFEAGIGLAVVILLFTFVPGYQAAVQARERKVGWLYARTGRRPTTSSLLEALHRTGHLKDDSVWEEWESWFRGVFETHSIAPILAYVPSIYRGASWVGAAAAVLDSASLFAACLHDKDTESARICRRIGTVCLKYIAVELNPHTPADAWSTQSVDPKLIAAFDTLYDRLVEIGLPVKSDRDECRSHFVRLRAEFEESIRLIAKSTCMPVDEPWILPHAHTKPDPTPPKPA</sequence>
<gene>
    <name evidence="2" type="ORF">SAMN04488557_2293</name>
</gene>
<organism evidence="2 3">
    <name type="scientific">Hyphomicrobium facile</name>
    <dbReference type="NCBI Taxonomy" id="51670"/>
    <lineage>
        <taxon>Bacteria</taxon>
        <taxon>Pseudomonadati</taxon>
        <taxon>Pseudomonadota</taxon>
        <taxon>Alphaproteobacteria</taxon>
        <taxon>Hyphomicrobiales</taxon>
        <taxon>Hyphomicrobiaceae</taxon>
        <taxon>Hyphomicrobium</taxon>
    </lineage>
</organism>
<dbReference type="STRING" id="51670.SAMN04488557_2293"/>
<evidence type="ECO:0000313" key="2">
    <source>
        <dbReference type="EMBL" id="SFV34341.1"/>
    </source>
</evidence>
<keyword evidence="3" id="KW-1185">Reference proteome</keyword>
<evidence type="ECO:0000313" key="3">
    <source>
        <dbReference type="Proteomes" id="UP000199423"/>
    </source>
</evidence>
<dbReference type="RefSeq" id="WP_092867793.1">
    <property type="nucleotide sequence ID" value="NZ_FPCH01000002.1"/>
</dbReference>
<proteinExistence type="predicted"/>
<accession>A0A1I7NI41</accession>
<evidence type="ECO:0000256" key="1">
    <source>
        <dbReference type="SAM" id="Phobius"/>
    </source>
</evidence>